<dbReference type="HAMAP" id="MF_01398">
    <property type="entry name" value="ATP_synth_b_bprime"/>
    <property type="match status" value="1"/>
</dbReference>
<keyword evidence="13" id="KW-0175">Coiled coil</keyword>
<keyword evidence="14" id="KW-0150">Chloroplast</keyword>
<keyword evidence="2 11" id="KW-0813">Transport</keyword>
<evidence type="ECO:0000256" key="11">
    <source>
        <dbReference type="HAMAP-Rule" id="MF_01398"/>
    </source>
</evidence>
<evidence type="ECO:0000256" key="5">
    <source>
        <dbReference type="ARBA" id="ARBA00022781"/>
    </source>
</evidence>
<evidence type="ECO:0000256" key="9">
    <source>
        <dbReference type="ARBA" id="ARBA00023310"/>
    </source>
</evidence>
<keyword evidence="8 11" id="KW-0472">Membrane</keyword>
<keyword evidence="14" id="KW-0934">Plastid</keyword>
<keyword evidence="7 11" id="KW-0406">Ion transport</keyword>
<keyword evidence="6 11" id="KW-1133">Transmembrane helix</keyword>
<dbReference type="PANTHER" id="PTHR34264">
    <property type="entry name" value="ATP SYNTHASE SUBUNIT B, CHLOROPLASTIC"/>
    <property type="match status" value="1"/>
</dbReference>
<comment type="function">
    <text evidence="10 11">F(1)F(0) ATP synthase produces ATP from ADP in the presence of a proton or sodium gradient. F-type ATPases consist of two structural domains, F(1) containing the extramembraneous catalytic core and F(0) containing the membrane proton channel, linked together by a central stalk and a peripheral stalk. During catalysis, ATP synthesis in the catalytic domain of F(1) is coupled via a rotary mechanism of the central stalk subunits to proton translocation.</text>
</comment>
<proteinExistence type="inferred from homology"/>
<dbReference type="GO" id="GO:0045259">
    <property type="term" value="C:proton-transporting ATP synthase complex"/>
    <property type="evidence" value="ECO:0007669"/>
    <property type="project" value="UniProtKB-KW"/>
</dbReference>
<dbReference type="GeneID" id="26995179"/>
<evidence type="ECO:0000256" key="12">
    <source>
        <dbReference type="RuleBase" id="RU003848"/>
    </source>
</evidence>
<evidence type="ECO:0000256" key="3">
    <source>
        <dbReference type="ARBA" id="ARBA00022547"/>
    </source>
</evidence>
<comment type="subcellular location">
    <subcellularLocation>
        <location evidence="1">Membrane</location>
        <topology evidence="1">Single-pass membrane protein</topology>
    </subcellularLocation>
    <subcellularLocation>
        <location evidence="11">Plastid</location>
        <location evidence="11">Chloroplast thylakoid membrane</location>
        <topology evidence="11">Single-pass membrane protein</topology>
    </subcellularLocation>
</comment>
<comment type="similarity">
    <text evidence="11 12">Belongs to the ATPase B chain family.</text>
</comment>
<dbReference type="CDD" id="cd06503">
    <property type="entry name" value="ATP-synt_Fo_b"/>
    <property type="match status" value="1"/>
</dbReference>
<comment type="function">
    <text evidence="11">Component of the F(0) channel, it forms part of the peripheral stalk, linking F(1) to F(0).</text>
</comment>
<evidence type="ECO:0000313" key="15">
    <source>
        <dbReference type="EMBL" id="AML79783.1"/>
    </source>
</evidence>
<evidence type="ECO:0000256" key="10">
    <source>
        <dbReference type="ARBA" id="ARBA00025198"/>
    </source>
</evidence>
<organism evidence="14">
    <name type="scientific">Gracilariopsis lemaneiformis</name>
    <name type="common">Red alga</name>
    <name type="synonym">Gracilaria lemaneiformis</name>
    <dbReference type="NCBI Taxonomy" id="2782"/>
    <lineage>
        <taxon>Eukaryota</taxon>
        <taxon>Rhodophyta</taxon>
        <taxon>Florideophyceae</taxon>
        <taxon>Rhodymeniophycidae</taxon>
        <taxon>Gracilariales</taxon>
        <taxon>Gracilariaceae</taxon>
        <taxon>Gracilariopsis</taxon>
    </lineage>
</organism>
<gene>
    <name evidence="11 14" type="primary">atpF</name>
</gene>
<dbReference type="EMBL" id="KU179794">
    <property type="protein sequence ID" value="AML79783.1"/>
    <property type="molecule type" value="Genomic_DNA"/>
</dbReference>
<dbReference type="GO" id="GO:0046933">
    <property type="term" value="F:proton-transporting ATP synthase activity, rotational mechanism"/>
    <property type="evidence" value="ECO:0007669"/>
    <property type="project" value="UniProtKB-UniRule"/>
</dbReference>
<dbReference type="InterPro" id="IPR002146">
    <property type="entry name" value="ATP_synth_b/b'su_bac/chlpt"/>
</dbReference>
<keyword evidence="9 11" id="KW-0066">ATP synthesis</keyword>
<keyword evidence="4 11" id="KW-0812">Transmembrane</keyword>
<dbReference type="PANTHER" id="PTHR34264:SF3">
    <property type="entry name" value="ATP SYNTHASE SUBUNIT B, CHLOROPLASTIC"/>
    <property type="match status" value="1"/>
</dbReference>
<dbReference type="Pfam" id="PF00430">
    <property type="entry name" value="ATP-synt_B"/>
    <property type="match status" value="1"/>
</dbReference>
<evidence type="ECO:0000256" key="7">
    <source>
        <dbReference type="ARBA" id="ARBA00023065"/>
    </source>
</evidence>
<protein>
    <recommendedName>
        <fullName evidence="11">ATP synthase subunit b, chloroplastic</fullName>
    </recommendedName>
    <alternativeName>
        <fullName evidence="11">ATP synthase F(0) sector subunit b</fullName>
    </alternativeName>
    <alternativeName>
        <fullName evidence="11">ATPase subunit I</fullName>
    </alternativeName>
</protein>
<evidence type="ECO:0000256" key="6">
    <source>
        <dbReference type="ARBA" id="ARBA00022989"/>
    </source>
</evidence>
<dbReference type="EMBL" id="KP330491">
    <property type="protein sequence ID" value="AJO68484.1"/>
    <property type="molecule type" value="Genomic_DNA"/>
</dbReference>
<evidence type="ECO:0000313" key="14">
    <source>
        <dbReference type="EMBL" id="AJO68484.1"/>
    </source>
</evidence>
<comment type="subunit">
    <text evidence="11">F-type ATPases have 2 components, F(1) - the catalytic core - and F(0) - the membrane proton channel. F(1) has five subunits: alpha(3), beta(3), gamma(1), delta(1), epsilon(1). F(0) has four main subunits: a(1), b(1), b'(1) and c(10-14). The alpha and beta chains form an alternating ring which encloses part of the gamma chain. F(1) is attached to F(0) by a central stalk formed by the gamma and epsilon chains, while a peripheral stalk is formed by the delta, b and b' chains.</text>
</comment>
<keyword evidence="11" id="KW-0793">Thylakoid</keyword>
<keyword evidence="3 11" id="KW-0138">CF(0)</keyword>
<evidence type="ECO:0000256" key="8">
    <source>
        <dbReference type="ARBA" id="ARBA00023136"/>
    </source>
</evidence>
<reference evidence="15" key="2">
    <citation type="journal article" date="2016" name="Mitochondrial DNA Part B Resour">
        <title>The complete chloroplast genome of Gracilariopsis lemaneiformis, an important economic red alga of the family Gracilariaceae.</title>
        <authorList>
            <person name="Zhang Y."/>
            <person name="Guo Y.-M."/>
            <person name="Li T.-J."/>
            <person name="Chen C.-H."/>
            <person name="Shen K.-N."/>
            <person name="Hsiao C.-D."/>
        </authorList>
    </citation>
    <scope>NUCLEOTIDE SEQUENCE</scope>
</reference>
<name>A0A0C5DZK7_GRALE</name>
<dbReference type="RefSeq" id="YP_009237751.1">
    <property type="nucleotide sequence ID" value="NC_029644.1"/>
</dbReference>
<dbReference type="GO" id="GO:0009535">
    <property type="term" value="C:chloroplast thylakoid membrane"/>
    <property type="evidence" value="ECO:0007669"/>
    <property type="project" value="UniProtKB-SubCell"/>
</dbReference>
<geneLocation type="chloroplast" evidence="14"/>
<sequence length="182" mass="20280">MEKVMQIFNIIAIIEEHTNQGISFNTNFLEANVINIALLLSGLIYVLKQFLGSVLIARQEKVLFAIQESEERLQQANLRLAESEKQLAQTQLIINQIIKEAELTAQKVRQSILDQGKADVNKLISASKTNIATAEGQIRQQIQLQITSLAIKRVTLQLQNQITPAIQAKIIDNNIAQLGGIL</sequence>
<accession>A0A0C5DZK7</accession>
<comment type="miscellaneous">
    <text evidence="11">In plastids the F-type ATPase is also known as CF(1)CF(0).</text>
</comment>
<reference evidence="14" key="1">
    <citation type="submission" date="2014-12" db="EMBL/GenBank/DDBJ databases">
        <title>The complete chloroplast genome of Gracilariopsis lemaneiformis.</title>
        <authorList>
            <person name="Bi G."/>
            <person name="Du Q."/>
            <person name="Sui Z."/>
            <person name="Mao Y."/>
        </authorList>
    </citation>
    <scope>NUCLEOTIDE SEQUENCE</scope>
</reference>
<evidence type="ECO:0000256" key="2">
    <source>
        <dbReference type="ARBA" id="ARBA00022448"/>
    </source>
</evidence>
<dbReference type="AlphaFoldDB" id="A0A0C5DZK7"/>
<evidence type="ECO:0000256" key="1">
    <source>
        <dbReference type="ARBA" id="ARBA00004167"/>
    </source>
</evidence>
<keyword evidence="5 11" id="KW-0375">Hydrogen ion transport</keyword>
<evidence type="ECO:0000256" key="4">
    <source>
        <dbReference type="ARBA" id="ARBA00022692"/>
    </source>
</evidence>
<evidence type="ECO:0000256" key="13">
    <source>
        <dbReference type="SAM" id="Coils"/>
    </source>
</evidence>
<feature type="coiled-coil region" evidence="13">
    <location>
        <begin position="66"/>
        <end position="100"/>
    </location>
</feature>